<dbReference type="GO" id="GO:0000298">
    <property type="term" value="F:endopolyphosphatase activity"/>
    <property type="evidence" value="ECO:0007669"/>
    <property type="project" value="TreeGrafter"/>
</dbReference>
<evidence type="ECO:0000256" key="1">
    <source>
        <dbReference type="SAM" id="Phobius"/>
    </source>
</evidence>
<gene>
    <name evidence="3" type="ORF">HG537_0C00460</name>
</gene>
<organism evidence="3 4">
    <name type="scientific">Torulaspora globosa</name>
    <dbReference type="NCBI Taxonomy" id="48254"/>
    <lineage>
        <taxon>Eukaryota</taxon>
        <taxon>Fungi</taxon>
        <taxon>Dikarya</taxon>
        <taxon>Ascomycota</taxon>
        <taxon>Saccharomycotina</taxon>
        <taxon>Saccharomycetes</taxon>
        <taxon>Saccharomycetales</taxon>
        <taxon>Saccharomycetaceae</taxon>
        <taxon>Torulaspora</taxon>
    </lineage>
</organism>
<dbReference type="Pfam" id="PF00149">
    <property type="entry name" value="Metallophos"/>
    <property type="match status" value="1"/>
</dbReference>
<evidence type="ECO:0000313" key="4">
    <source>
        <dbReference type="Proteomes" id="UP000510647"/>
    </source>
</evidence>
<protein>
    <recommendedName>
        <fullName evidence="2">Calcineurin-like phosphoesterase domain-containing protein</fullName>
    </recommendedName>
</protein>
<accession>A0A7H9HQ39</accession>
<dbReference type="Proteomes" id="UP000510647">
    <property type="component" value="Chromosome 3"/>
</dbReference>
<dbReference type="PANTHER" id="PTHR42850:SF4">
    <property type="entry name" value="ZINC-DEPENDENT ENDOPOLYPHOSPHATASE"/>
    <property type="match status" value="1"/>
</dbReference>
<keyword evidence="4" id="KW-1185">Reference proteome</keyword>
<dbReference type="Gene3D" id="3.60.21.10">
    <property type="match status" value="1"/>
</dbReference>
<dbReference type="EMBL" id="CP059269">
    <property type="protein sequence ID" value="QLQ79399.1"/>
    <property type="molecule type" value="Genomic_DNA"/>
</dbReference>
<dbReference type="SUPFAM" id="SSF56300">
    <property type="entry name" value="Metallo-dependent phosphatases"/>
    <property type="match status" value="1"/>
</dbReference>
<dbReference type="GO" id="GO:0016791">
    <property type="term" value="F:phosphatase activity"/>
    <property type="evidence" value="ECO:0007669"/>
    <property type="project" value="TreeGrafter"/>
</dbReference>
<evidence type="ECO:0000313" key="3">
    <source>
        <dbReference type="EMBL" id="QLQ79399.1"/>
    </source>
</evidence>
<keyword evidence="1" id="KW-0812">Transmembrane</keyword>
<feature type="transmembrane region" description="Helical" evidence="1">
    <location>
        <begin position="7"/>
        <end position="27"/>
    </location>
</feature>
<dbReference type="GO" id="GO:0006798">
    <property type="term" value="P:polyphosphate catabolic process"/>
    <property type="evidence" value="ECO:0007669"/>
    <property type="project" value="TreeGrafter"/>
</dbReference>
<dbReference type="GO" id="GO:0005737">
    <property type="term" value="C:cytoplasm"/>
    <property type="evidence" value="ECO:0007669"/>
    <property type="project" value="TreeGrafter"/>
</dbReference>
<dbReference type="PANTHER" id="PTHR42850">
    <property type="entry name" value="METALLOPHOSPHOESTERASE"/>
    <property type="match status" value="1"/>
</dbReference>
<reference evidence="3 4" key="1">
    <citation type="submission" date="2020-06" db="EMBL/GenBank/DDBJ databases">
        <title>The yeast mating-type switching endonuclease HO is a domesticated member of an unorthodox homing genetic element family.</title>
        <authorList>
            <person name="Coughlan A.Y."/>
            <person name="Lombardi L."/>
            <person name="Braun-Galleani S."/>
            <person name="Martos A.R."/>
            <person name="Galeote V."/>
            <person name="Bigey F."/>
            <person name="Dequin S."/>
            <person name="Byrne K.P."/>
            <person name="Wolfe K.H."/>
        </authorList>
    </citation>
    <scope>NUCLEOTIDE SEQUENCE [LARGE SCALE GENOMIC DNA]</scope>
    <source>
        <strain evidence="3 4">CBS2947</strain>
    </source>
</reference>
<dbReference type="InterPro" id="IPR029052">
    <property type="entry name" value="Metallo-depent_PP-like"/>
</dbReference>
<proteinExistence type="predicted"/>
<dbReference type="OrthoDB" id="10267127at2759"/>
<keyword evidence="1" id="KW-0472">Membrane</keyword>
<dbReference type="InterPro" id="IPR004843">
    <property type="entry name" value="Calcineurin-like_PHP"/>
</dbReference>
<feature type="domain" description="Calcineurin-like phosphoesterase" evidence="2">
    <location>
        <begin position="57"/>
        <end position="193"/>
    </location>
</feature>
<name>A0A7H9HQ39_9SACH</name>
<evidence type="ECO:0000259" key="2">
    <source>
        <dbReference type="Pfam" id="PF00149"/>
    </source>
</evidence>
<dbReference type="InterPro" id="IPR050126">
    <property type="entry name" value="Ap4A_hydrolase"/>
</dbReference>
<sequence>MARAVKFGVVGVVLLVLTVIGVLRSGWMCEIETVAVAVWLPPMGVLEKVVYEGDRDFRLLFIGDVHGQYRELISLIEEEAGGLDERTTVVLLGDMVSKGADSEKVVDFVLQNRDRVKYVFGNHELATLFAYLNPELNCKPLEKVRERLLPLRFSDTKELFYPKDLSKVKKEHSKLAKQLGPVVLKELALHGSLALRFELPNRQMLYAVHAGMLPGDFATTTPSVHSLTEMKFVDPTNWKRTSKSKFPGAERWYKLWDRNNEKHTTVLYGHDAKSGLNLRDRTKGLDSGCVKGGKLSALEYVYDHKNGEVTTRLLQTKCDQA</sequence>
<keyword evidence="1" id="KW-1133">Transmembrane helix</keyword>
<dbReference type="AlphaFoldDB" id="A0A7H9HQ39"/>